<sequence>MEDREKDFPDNKNNQEHELHSHEPEVDPDVDLKTLAKMLFLSLFVLQAMLLSAPIYLSEVENYPDFMNFFIPFLVPLFNSASQGGYYLGFKPTMIFGFSCMALWSILAWVCELVDSTFLRKWTIVTVWLWSFVFIGAIHMTFYYFKKLGVKKLIAICVLGAIFSFYSNIFIFKNSSYNVLLTVYFVYCLSMAGLFYLKVPNTPRLSGETRYTTMWPRIAGFVLNILLSFTMLNVLALSSLNVAVMAFVVYLGLIFYPILGLIDFGHTKWFRSDIIERGRRVTREVHEIYFPFLAHSGVWKDWVQHS</sequence>
<feature type="transmembrane region" description="Helical" evidence="2">
    <location>
        <begin position="177"/>
        <end position="197"/>
    </location>
</feature>
<dbReference type="Proteomes" id="UP000244406">
    <property type="component" value="Unassembled WGS sequence"/>
</dbReference>
<feature type="transmembrane region" description="Helical" evidence="2">
    <location>
        <begin position="152"/>
        <end position="171"/>
    </location>
</feature>
<dbReference type="RefSeq" id="XP_025334508.1">
    <property type="nucleotide sequence ID" value="XM_025480208.1"/>
</dbReference>
<dbReference type="GeneID" id="37001674"/>
<dbReference type="VEuPathDB" id="FungiDB:CXQ87_001674"/>
<evidence type="ECO:0000313" key="3">
    <source>
        <dbReference type="EMBL" id="PVH13568.1"/>
    </source>
</evidence>
<dbReference type="AlphaFoldDB" id="A0A2V1A6C9"/>
<evidence type="ECO:0000256" key="2">
    <source>
        <dbReference type="SAM" id="Phobius"/>
    </source>
</evidence>
<reference evidence="3 4" key="1">
    <citation type="submission" date="2017-12" db="EMBL/GenBank/DDBJ databases">
        <title>Genome Sequence of the Amphotericin B-resistant Candida duobushaemulonii strain, B09383.</title>
        <authorList>
            <person name="Chow N.A."/>
            <person name="Gade L."/>
            <person name="Batra D."/>
            <person name="Rowe L.A."/>
            <person name="Loparev V.N."/>
            <person name="Litvintseva A.P."/>
        </authorList>
    </citation>
    <scope>NUCLEOTIDE SEQUENCE [LARGE SCALE GENOMIC DNA]</scope>
    <source>
        <strain evidence="3 4">B09383</strain>
    </source>
</reference>
<gene>
    <name evidence="3" type="ORF">CXQ87_001674</name>
</gene>
<proteinExistence type="predicted"/>
<name>A0A2V1A6C9_9ASCO</name>
<feature type="transmembrane region" description="Helical" evidence="2">
    <location>
        <begin position="127"/>
        <end position="145"/>
    </location>
</feature>
<dbReference type="EMBL" id="PKFP01000001">
    <property type="protein sequence ID" value="PVH13568.1"/>
    <property type="molecule type" value="Genomic_DNA"/>
</dbReference>
<keyword evidence="4" id="KW-1185">Reference proteome</keyword>
<keyword evidence="2" id="KW-1133">Transmembrane helix</keyword>
<feature type="transmembrane region" description="Helical" evidence="2">
    <location>
        <begin position="218"/>
        <end position="236"/>
    </location>
</feature>
<feature type="transmembrane region" description="Helical" evidence="2">
    <location>
        <begin position="242"/>
        <end position="262"/>
    </location>
</feature>
<comment type="caution">
    <text evidence="3">The sequence shown here is derived from an EMBL/GenBank/DDBJ whole genome shotgun (WGS) entry which is preliminary data.</text>
</comment>
<feature type="region of interest" description="Disordered" evidence="1">
    <location>
        <begin position="1"/>
        <end position="25"/>
    </location>
</feature>
<keyword evidence="2" id="KW-0812">Transmembrane</keyword>
<organism evidence="3 4">
    <name type="scientific">Candidozyma duobushaemuli</name>
    <dbReference type="NCBI Taxonomy" id="1231522"/>
    <lineage>
        <taxon>Eukaryota</taxon>
        <taxon>Fungi</taxon>
        <taxon>Dikarya</taxon>
        <taxon>Ascomycota</taxon>
        <taxon>Saccharomycotina</taxon>
        <taxon>Pichiomycetes</taxon>
        <taxon>Metschnikowiaceae</taxon>
        <taxon>Candidozyma</taxon>
    </lineage>
</organism>
<feature type="transmembrane region" description="Helical" evidence="2">
    <location>
        <begin position="69"/>
        <end position="88"/>
    </location>
</feature>
<feature type="transmembrane region" description="Helical" evidence="2">
    <location>
        <begin position="38"/>
        <end position="57"/>
    </location>
</feature>
<protein>
    <submittedName>
        <fullName evidence="3">Uncharacterized protein</fullName>
    </submittedName>
</protein>
<keyword evidence="2" id="KW-0472">Membrane</keyword>
<evidence type="ECO:0000256" key="1">
    <source>
        <dbReference type="SAM" id="MobiDB-lite"/>
    </source>
</evidence>
<accession>A0A2V1A6C9</accession>
<feature type="transmembrane region" description="Helical" evidence="2">
    <location>
        <begin position="95"/>
        <end position="115"/>
    </location>
</feature>
<evidence type="ECO:0000313" key="4">
    <source>
        <dbReference type="Proteomes" id="UP000244406"/>
    </source>
</evidence>